<evidence type="ECO:0000256" key="8">
    <source>
        <dbReference type="ARBA" id="ARBA00038436"/>
    </source>
</evidence>
<dbReference type="GO" id="GO:0005886">
    <property type="term" value="C:plasma membrane"/>
    <property type="evidence" value="ECO:0007669"/>
    <property type="project" value="UniProtKB-SubCell"/>
</dbReference>
<evidence type="ECO:0000256" key="9">
    <source>
        <dbReference type="SAM" id="Phobius"/>
    </source>
</evidence>
<proteinExistence type="inferred from homology"/>
<feature type="transmembrane region" description="Helical" evidence="9">
    <location>
        <begin position="141"/>
        <end position="160"/>
    </location>
</feature>
<reference evidence="11 12" key="1">
    <citation type="submission" date="2023-04" db="EMBL/GenBank/DDBJ databases">
        <authorList>
            <person name="Hsu D."/>
        </authorList>
    </citation>
    <scope>NUCLEOTIDE SEQUENCE [LARGE SCALE GENOMIC DNA]</scope>
    <source>
        <strain evidence="11 12">MK1</strain>
    </source>
</reference>
<keyword evidence="4" id="KW-0997">Cell inner membrane</keyword>
<name>A0AAU0UPY2_9FIRM</name>
<evidence type="ECO:0000256" key="2">
    <source>
        <dbReference type="ARBA" id="ARBA00022448"/>
    </source>
</evidence>
<protein>
    <submittedName>
        <fullName evidence="11">TRAP transporter small permease</fullName>
    </submittedName>
</protein>
<gene>
    <name evidence="11" type="ORF">MFMK1_002422</name>
</gene>
<evidence type="ECO:0000256" key="5">
    <source>
        <dbReference type="ARBA" id="ARBA00022692"/>
    </source>
</evidence>
<comment type="similarity">
    <text evidence="8">Belongs to the TRAP transporter small permease family.</text>
</comment>
<dbReference type="AlphaFoldDB" id="A0AAU0UPY2"/>
<dbReference type="PANTHER" id="PTHR35011:SF2">
    <property type="entry name" value="2,3-DIKETO-L-GULONATE TRAP TRANSPORTER SMALL PERMEASE PROTEIN YIAM"/>
    <property type="match status" value="1"/>
</dbReference>
<feature type="transmembrane region" description="Helical" evidence="9">
    <location>
        <begin position="61"/>
        <end position="79"/>
    </location>
</feature>
<evidence type="ECO:0000313" key="11">
    <source>
        <dbReference type="EMBL" id="WRO22587.1"/>
    </source>
</evidence>
<evidence type="ECO:0000256" key="4">
    <source>
        <dbReference type="ARBA" id="ARBA00022519"/>
    </source>
</evidence>
<feature type="transmembrane region" description="Helical" evidence="9">
    <location>
        <begin position="28"/>
        <end position="49"/>
    </location>
</feature>
<sequence>MEKKSGGALKTVWSFFKQIANIVEWLEYWTLSAGVFALTTLWIVNVIARTFFTSIYFVEEVSQFLVLLITFTGLSYAVRRARHIRMGAIFDAMGPRLQKVLIFIISGVSMVLMFLMFKYSFGYTMESMTMSHTTPALRLPYWTFWAVLPIGFFLAGIQYIRTIIKNIVEKDVWLSPQQKSEYEIENVKGEV</sequence>
<dbReference type="InterPro" id="IPR007387">
    <property type="entry name" value="TRAP_DctQ"/>
</dbReference>
<feature type="domain" description="Tripartite ATP-independent periplasmic transporters DctQ component" evidence="10">
    <location>
        <begin position="41"/>
        <end position="166"/>
    </location>
</feature>
<evidence type="ECO:0000256" key="1">
    <source>
        <dbReference type="ARBA" id="ARBA00004429"/>
    </source>
</evidence>
<dbReference type="Pfam" id="PF04290">
    <property type="entry name" value="DctQ"/>
    <property type="match status" value="1"/>
</dbReference>
<keyword evidence="7 9" id="KW-0472">Membrane</keyword>
<keyword evidence="5 9" id="KW-0812">Transmembrane</keyword>
<keyword evidence="2" id="KW-0813">Transport</keyword>
<evidence type="ECO:0000256" key="3">
    <source>
        <dbReference type="ARBA" id="ARBA00022475"/>
    </source>
</evidence>
<dbReference type="Proteomes" id="UP001329915">
    <property type="component" value="Chromosome"/>
</dbReference>
<keyword evidence="3" id="KW-1003">Cell membrane</keyword>
<evidence type="ECO:0000256" key="7">
    <source>
        <dbReference type="ARBA" id="ARBA00023136"/>
    </source>
</evidence>
<dbReference type="GO" id="GO:0015740">
    <property type="term" value="P:C4-dicarboxylate transport"/>
    <property type="evidence" value="ECO:0007669"/>
    <property type="project" value="TreeGrafter"/>
</dbReference>
<evidence type="ECO:0000256" key="6">
    <source>
        <dbReference type="ARBA" id="ARBA00022989"/>
    </source>
</evidence>
<keyword evidence="12" id="KW-1185">Reference proteome</keyword>
<dbReference type="EMBL" id="CP121694">
    <property type="protein sequence ID" value="WRO22587.1"/>
    <property type="molecule type" value="Genomic_DNA"/>
</dbReference>
<keyword evidence="6 9" id="KW-1133">Transmembrane helix</keyword>
<dbReference type="RefSeq" id="WP_366921996.1">
    <property type="nucleotide sequence ID" value="NZ_CP121694.1"/>
</dbReference>
<evidence type="ECO:0000313" key="12">
    <source>
        <dbReference type="Proteomes" id="UP001329915"/>
    </source>
</evidence>
<organism evidence="11 12">
    <name type="scientific">Metallumcola ferriviriculae</name>
    <dbReference type="NCBI Taxonomy" id="3039180"/>
    <lineage>
        <taxon>Bacteria</taxon>
        <taxon>Bacillati</taxon>
        <taxon>Bacillota</taxon>
        <taxon>Clostridia</taxon>
        <taxon>Neomoorellales</taxon>
        <taxon>Desulfitibacteraceae</taxon>
        <taxon>Metallumcola</taxon>
    </lineage>
</organism>
<dbReference type="PANTHER" id="PTHR35011">
    <property type="entry name" value="2,3-DIKETO-L-GULONATE TRAP TRANSPORTER SMALL PERMEASE PROTEIN YIAM"/>
    <property type="match status" value="1"/>
</dbReference>
<accession>A0AAU0UPY2</accession>
<dbReference type="InterPro" id="IPR055348">
    <property type="entry name" value="DctQ"/>
</dbReference>
<comment type="subcellular location">
    <subcellularLocation>
        <location evidence="1">Cell inner membrane</location>
        <topology evidence="1">Multi-pass membrane protein</topology>
    </subcellularLocation>
</comment>
<dbReference type="KEGG" id="dbc:MFMK1_002422"/>
<feature type="transmembrane region" description="Helical" evidence="9">
    <location>
        <begin position="100"/>
        <end position="121"/>
    </location>
</feature>
<evidence type="ECO:0000259" key="10">
    <source>
        <dbReference type="Pfam" id="PF04290"/>
    </source>
</evidence>
<dbReference type="GO" id="GO:0022857">
    <property type="term" value="F:transmembrane transporter activity"/>
    <property type="evidence" value="ECO:0007669"/>
    <property type="project" value="TreeGrafter"/>
</dbReference>